<dbReference type="NCBIfam" id="TIGR02138">
    <property type="entry name" value="phosphate_pstC"/>
    <property type="match status" value="1"/>
</dbReference>
<evidence type="ECO:0000256" key="4">
    <source>
        <dbReference type="ARBA" id="ARBA00022475"/>
    </source>
</evidence>
<keyword evidence="5 10" id="KW-0592">Phosphate transport</keyword>
<dbReference type="CDD" id="cd06261">
    <property type="entry name" value="TM_PBP2"/>
    <property type="match status" value="1"/>
</dbReference>
<evidence type="ECO:0000256" key="5">
    <source>
        <dbReference type="ARBA" id="ARBA00022592"/>
    </source>
</evidence>
<keyword evidence="13" id="KW-1185">Reference proteome</keyword>
<name>A0A3G1KN75_FORW1</name>
<dbReference type="OrthoDB" id="9785113at2"/>
<dbReference type="RefSeq" id="WP_148133036.1">
    <property type="nucleotide sequence ID" value="NZ_CP017634.1"/>
</dbReference>
<keyword evidence="7 9" id="KW-1133">Transmembrane helix</keyword>
<dbReference type="PANTHER" id="PTHR30425:SF1">
    <property type="entry name" value="PHOSPHATE TRANSPORT SYSTEM PERMEASE PROTEIN PSTC"/>
    <property type="match status" value="1"/>
</dbReference>
<gene>
    <name evidence="12" type="ORF">DCMF_02810</name>
</gene>
<keyword evidence="3 9" id="KW-0813">Transport</keyword>
<keyword evidence="8 9" id="KW-0472">Membrane</keyword>
<dbReference type="AlphaFoldDB" id="A0A3G1KN75"/>
<dbReference type="InterPro" id="IPR000515">
    <property type="entry name" value="MetI-like"/>
</dbReference>
<comment type="similarity">
    <text evidence="2 10">Belongs to the binding-protein-dependent transport system permease family. CysTW subfamily.</text>
</comment>
<evidence type="ECO:0000313" key="13">
    <source>
        <dbReference type="Proteomes" id="UP000323521"/>
    </source>
</evidence>
<evidence type="ECO:0000256" key="8">
    <source>
        <dbReference type="ARBA" id="ARBA00023136"/>
    </source>
</evidence>
<evidence type="ECO:0000256" key="3">
    <source>
        <dbReference type="ARBA" id="ARBA00022448"/>
    </source>
</evidence>
<dbReference type="SUPFAM" id="SSF161098">
    <property type="entry name" value="MetI-like"/>
    <property type="match status" value="1"/>
</dbReference>
<feature type="transmembrane region" description="Helical" evidence="9">
    <location>
        <begin position="12"/>
        <end position="33"/>
    </location>
</feature>
<evidence type="ECO:0000256" key="1">
    <source>
        <dbReference type="ARBA" id="ARBA00004651"/>
    </source>
</evidence>
<organism evidence="12 13">
    <name type="scientific">Formimonas warabiya</name>
    <dbReference type="NCBI Taxonomy" id="1761012"/>
    <lineage>
        <taxon>Bacteria</taxon>
        <taxon>Bacillati</taxon>
        <taxon>Bacillota</taxon>
        <taxon>Clostridia</taxon>
        <taxon>Eubacteriales</taxon>
        <taxon>Peptococcaceae</taxon>
        <taxon>Candidatus Formimonas</taxon>
    </lineage>
</organism>
<reference evidence="12 13" key="1">
    <citation type="submission" date="2016-10" db="EMBL/GenBank/DDBJ databases">
        <title>Complete Genome Sequence of Peptococcaceae strain DCMF.</title>
        <authorList>
            <person name="Edwards R.J."/>
            <person name="Holland S.I."/>
            <person name="Deshpande N.P."/>
            <person name="Wong Y.K."/>
            <person name="Ertan H."/>
            <person name="Manefield M."/>
            <person name="Russell T.L."/>
            <person name="Lee M.J."/>
        </authorList>
    </citation>
    <scope>NUCLEOTIDE SEQUENCE [LARGE SCALE GENOMIC DNA]</scope>
    <source>
        <strain evidence="12 13">DCMF</strain>
    </source>
</reference>
<evidence type="ECO:0000256" key="6">
    <source>
        <dbReference type="ARBA" id="ARBA00022692"/>
    </source>
</evidence>
<dbReference type="PANTHER" id="PTHR30425">
    <property type="entry name" value="PHOSPHATE TRANSPORT SYSTEM PERMEASE PROTEIN PST"/>
    <property type="match status" value="1"/>
</dbReference>
<protein>
    <recommendedName>
        <fullName evidence="10">Phosphate transport system permease protein</fullName>
    </recommendedName>
</protein>
<evidence type="ECO:0000259" key="11">
    <source>
        <dbReference type="PROSITE" id="PS50928"/>
    </source>
</evidence>
<keyword evidence="4 10" id="KW-1003">Cell membrane</keyword>
<comment type="function">
    <text evidence="10">Part of the binding-protein-dependent transport system for phosphate; probably responsible for the translocation of the substrate across the membrane.</text>
</comment>
<sequence length="301" mass="32680">MANKTKEKVIEKTLFCAALAQVLVIILIGFFVFKEGLPVMEKYGIFHFLSGEIWNPTKQIYGIYPMIIGTFVVTLGALVLGVPLGVATAIFLAEIVSEKTGRFFRPAIELLAGIPSVVYGLFGMVLVKNVILYIERHFLSNFLPPEYQWGYSILTASIILAVMILPTIINISEDSIRSVPIEYREGSLALGATHWQTIAKVLLPAARSGILAAIVLGMGRALGETMAVIMVAGNTVEVPALSLWGIFAPVRTLTGNIALEMGYAGPEHQQALFATGIVLFVFIMILNLIAGRIARKGVNET</sequence>
<feature type="transmembrane region" description="Helical" evidence="9">
    <location>
        <begin position="147"/>
        <end position="169"/>
    </location>
</feature>
<feature type="transmembrane region" description="Helical" evidence="9">
    <location>
        <begin position="271"/>
        <end position="294"/>
    </location>
</feature>
<evidence type="ECO:0000256" key="7">
    <source>
        <dbReference type="ARBA" id="ARBA00022989"/>
    </source>
</evidence>
<dbReference type="Pfam" id="PF00528">
    <property type="entry name" value="BPD_transp_1"/>
    <property type="match status" value="1"/>
</dbReference>
<evidence type="ECO:0000256" key="9">
    <source>
        <dbReference type="RuleBase" id="RU363032"/>
    </source>
</evidence>
<feature type="transmembrane region" description="Helical" evidence="9">
    <location>
        <begin position="108"/>
        <end position="127"/>
    </location>
</feature>
<comment type="caution">
    <text evidence="10">Lacks conserved residue(s) required for the propagation of feature annotation.</text>
</comment>
<dbReference type="Proteomes" id="UP000323521">
    <property type="component" value="Chromosome"/>
</dbReference>
<dbReference type="KEGG" id="fwa:DCMF_02810"/>
<feature type="transmembrane region" description="Helical" evidence="9">
    <location>
        <begin position="63"/>
        <end position="96"/>
    </location>
</feature>
<dbReference type="GO" id="GO:0005886">
    <property type="term" value="C:plasma membrane"/>
    <property type="evidence" value="ECO:0007669"/>
    <property type="project" value="UniProtKB-SubCell"/>
</dbReference>
<keyword evidence="6 9" id="KW-0812">Transmembrane</keyword>
<feature type="domain" description="ABC transmembrane type-1" evidence="11">
    <location>
        <begin position="67"/>
        <end position="290"/>
    </location>
</feature>
<dbReference type="InterPro" id="IPR035906">
    <property type="entry name" value="MetI-like_sf"/>
</dbReference>
<dbReference type="GO" id="GO:0005315">
    <property type="term" value="F:phosphate transmembrane transporter activity"/>
    <property type="evidence" value="ECO:0007669"/>
    <property type="project" value="InterPro"/>
</dbReference>
<accession>A0A3G1KN75</accession>
<comment type="subcellular location">
    <subcellularLocation>
        <location evidence="1 9">Cell membrane</location>
        <topology evidence="1 9">Multi-pass membrane protein</topology>
    </subcellularLocation>
</comment>
<dbReference type="EMBL" id="CP017634">
    <property type="protein sequence ID" value="ATW23870.1"/>
    <property type="molecule type" value="Genomic_DNA"/>
</dbReference>
<evidence type="ECO:0000256" key="2">
    <source>
        <dbReference type="ARBA" id="ARBA00007069"/>
    </source>
</evidence>
<dbReference type="PROSITE" id="PS50928">
    <property type="entry name" value="ABC_TM1"/>
    <property type="match status" value="1"/>
</dbReference>
<evidence type="ECO:0000256" key="10">
    <source>
        <dbReference type="RuleBase" id="RU363054"/>
    </source>
</evidence>
<dbReference type="InterPro" id="IPR051124">
    <property type="entry name" value="Phosphate_Transport_Permease"/>
</dbReference>
<proteinExistence type="inferred from homology"/>
<dbReference type="InterPro" id="IPR011864">
    <property type="entry name" value="Phosphate_PstC"/>
</dbReference>
<dbReference type="GO" id="GO:0006817">
    <property type="term" value="P:phosphate ion transport"/>
    <property type="evidence" value="ECO:0007669"/>
    <property type="project" value="UniProtKB-KW"/>
</dbReference>
<dbReference type="Gene3D" id="1.10.3720.10">
    <property type="entry name" value="MetI-like"/>
    <property type="match status" value="1"/>
</dbReference>
<evidence type="ECO:0000313" key="12">
    <source>
        <dbReference type="EMBL" id="ATW23870.1"/>
    </source>
</evidence>